<accession>A0A1G2BT24</accession>
<dbReference type="EMBL" id="MHKO01000026">
    <property type="protein sequence ID" value="OGY92202.1"/>
    <property type="molecule type" value="Genomic_DNA"/>
</dbReference>
<name>A0A1G2BT24_9BACT</name>
<dbReference type="InterPro" id="IPR035093">
    <property type="entry name" value="RelE/ParE_toxin_dom_sf"/>
</dbReference>
<keyword evidence="1" id="KW-1277">Toxin-antitoxin system</keyword>
<dbReference type="SUPFAM" id="SSF143011">
    <property type="entry name" value="RelE-like"/>
    <property type="match status" value="1"/>
</dbReference>
<gene>
    <name evidence="2" type="ORF">A3H70_00940</name>
</gene>
<dbReference type="InterPro" id="IPR007712">
    <property type="entry name" value="RelE/ParE_toxin"/>
</dbReference>
<evidence type="ECO:0000313" key="2">
    <source>
        <dbReference type="EMBL" id="OGY92202.1"/>
    </source>
</evidence>
<dbReference type="STRING" id="1798553.A3H70_00940"/>
<protein>
    <recommendedName>
        <fullName evidence="4">Type II toxin-antitoxin system RelE/ParE family toxin</fullName>
    </recommendedName>
</protein>
<dbReference type="Proteomes" id="UP000178109">
    <property type="component" value="Unassembled WGS sequence"/>
</dbReference>
<dbReference type="Gene3D" id="3.30.2310.20">
    <property type="entry name" value="RelE-like"/>
    <property type="match status" value="1"/>
</dbReference>
<dbReference type="Pfam" id="PF05016">
    <property type="entry name" value="ParE_toxin"/>
    <property type="match status" value="1"/>
</dbReference>
<evidence type="ECO:0000256" key="1">
    <source>
        <dbReference type="ARBA" id="ARBA00022649"/>
    </source>
</evidence>
<dbReference type="AlphaFoldDB" id="A0A1G2BT24"/>
<organism evidence="2 3">
    <name type="scientific">Candidatus Komeilibacteria bacterium RIFCSPLOWO2_02_FULL_48_11</name>
    <dbReference type="NCBI Taxonomy" id="1798553"/>
    <lineage>
        <taxon>Bacteria</taxon>
        <taxon>Candidatus Komeiliibacteriota</taxon>
    </lineage>
</organism>
<comment type="caution">
    <text evidence="2">The sequence shown here is derived from an EMBL/GenBank/DDBJ whole genome shotgun (WGS) entry which is preliminary data.</text>
</comment>
<evidence type="ECO:0000313" key="3">
    <source>
        <dbReference type="Proteomes" id="UP000178109"/>
    </source>
</evidence>
<proteinExistence type="predicted"/>
<evidence type="ECO:0008006" key="4">
    <source>
        <dbReference type="Google" id="ProtNLM"/>
    </source>
</evidence>
<sequence length="87" mass="10241">MPGRYHVEVARSAVKSMAKIPLPWQGRIRAAIDALETEPYYGQKMRGQYAAKRKIRVWPYRIIYSIEEDIKLVKVFEVEHRGQTSYD</sequence>
<reference evidence="2 3" key="1">
    <citation type="journal article" date="2016" name="Nat. Commun.">
        <title>Thousands of microbial genomes shed light on interconnected biogeochemical processes in an aquifer system.</title>
        <authorList>
            <person name="Anantharaman K."/>
            <person name="Brown C.T."/>
            <person name="Hug L.A."/>
            <person name="Sharon I."/>
            <person name="Castelle C.J."/>
            <person name="Probst A.J."/>
            <person name="Thomas B.C."/>
            <person name="Singh A."/>
            <person name="Wilkins M.J."/>
            <person name="Karaoz U."/>
            <person name="Brodie E.L."/>
            <person name="Williams K.H."/>
            <person name="Hubbard S.S."/>
            <person name="Banfield J.F."/>
        </authorList>
    </citation>
    <scope>NUCLEOTIDE SEQUENCE [LARGE SCALE GENOMIC DNA]</scope>
</reference>